<dbReference type="Proteomes" id="UP000177622">
    <property type="component" value="Unassembled WGS sequence"/>
</dbReference>
<evidence type="ECO:0000313" key="1">
    <source>
        <dbReference type="EMBL" id="OGE55574.1"/>
    </source>
</evidence>
<keyword evidence="2" id="KW-1185">Reference proteome</keyword>
<dbReference type="GeneID" id="34573660"/>
<organism evidence="1 2">
    <name type="scientific">Penicillium arizonense</name>
    <dbReference type="NCBI Taxonomy" id="1835702"/>
    <lineage>
        <taxon>Eukaryota</taxon>
        <taxon>Fungi</taxon>
        <taxon>Dikarya</taxon>
        <taxon>Ascomycota</taxon>
        <taxon>Pezizomycotina</taxon>
        <taxon>Eurotiomycetes</taxon>
        <taxon>Eurotiomycetidae</taxon>
        <taxon>Eurotiales</taxon>
        <taxon>Aspergillaceae</taxon>
        <taxon>Penicillium</taxon>
    </lineage>
</organism>
<name>A0A1F5LQU5_PENAI</name>
<dbReference type="EMBL" id="LXJU01000004">
    <property type="protein sequence ID" value="OGE55574.1"/>
    <property type="molecule type" value="Genomic_DNA"/>
</dbReference>
<protein>
    <submittedName>
        <fullName evidence="1">Uncharacterized protein</fullName>
    </submittedName>
</protein>
<accession>A0A1F5LQU5</accession>
<reference evidence="1 2" key="1">
    <citation type="journal article" date="2016" name="Sci. Rep.">
        <title>Penicillium arizonense, a new, genome sequenced fungal species, reveals a high chemical diversity in secreted metabolites.</title>
        <authorList>
            <person name="Grijseels S."/>
            <person name="Nielsen J.C."/>
            <person name="Randelovic M."/>
            <person name="Nielsen J."/>
            <person name="Nielsen K.F."/>
            <person name="Workman M."/>
            <person name="Frisvad J.C."/>
        </authorList>
    </citation>
    <scope>NUCLEOTIDE SEQUENCE [LARGE SCALE GENOMIC DNA]</scope>
    <source>
        <strain evidence="1 2">CBS 141311</strain>
    </source>
</reference>
<comment type="caution">
    <text evidence="1">The sequence shown here is derived from an EMBL/GenBank/DDBJ whole genome shotgun (WGS) entry which is preliminary data.</text>
</comment>
<dbReference type="OrthoDB" id="4319757at2759"/>
<evidence type="ECO:0000313" key="2">
    <source>
        <dbReference type="Proteomes" id="UP000177622"/>
    </source>
</evidence>
<gene>
    <name evidence="1" type="ORF">PENARI_c004G01275</name>
</gene>
<sequence>MAECSSFELFAEARLKLQDLIQRIIFDLNNNYPLLCNEIRAGLAFISIYVDVIRGLGQLMANESPNCEPIQLAPQESTCNSNPHEQGHTELKRACHFTDEMVHMLSPHLELDTDLNPIICSLELLSDSWNLDCPSPREQTVEGL</sequence>
<dbReference type="AlphaFoldDB" id="A0A1F5LQU5"/>
<dbReference type="RefSeq" id="XP_022491003.1">
    <property type="nucleotide sequence ID" value="XM_022628926.1"/>
</dbReference>
<proteinExistence type="predicted"/>